<accession>E1SVR0</accession>
<feature type="transmembrane region" description="Helical" evidence="1">
    <location>
        <begin position="111"/>
        <end position="130"/>
    </location>
</feature>
<feature type="transmembrane region" description="Helical" evidence="1">
    <location>
        <begin position="282"/>
        <end position="302"/>
    </location>
</feature>
<protein>
    <submittedName>
        <fullName evidence="2">Uncharacterized protein</fullName>
    </submittedName>
</protein>
<feature type="transmembrane region" description="Helical" evidence="1">
    <location>
        <begin position="136"/>
        <end position="155"/>
    </location>
</feature>
<keyword evidence="3" id="KW-1185">Reference proteome</keyword>
<dbReference type="GeneID" id="67182387"/>
<dbReference type="AlphaFoldDB" id="E1SVR0"/>
<keyword evidence="1" id="KW-1133">Transmembrane helix</keyword>
<dbReference type="KEGG" id="fbl:Fbal_2188"/>
<feature type="transmembrane region" description="Helical" evidence="1">
    <location>
        <begin position="197"/>
        <end position="215"/>
    </location>
</feature>
<feature type="transmembrane region" description="Helical" evidence="1">
    <location>
        <begin position="162"/>
        <end position="185"/>
    </location>
</feature>
<feature type="transmembrane region" description="Helical" evidence="1">
    <location>
        <begin position="85"/>
        <end position="104"/>
    </location>
</feature>
<dbReference type="RefSeq" id="WP_013345697.1">
    <property type="nucleotide sequence ID" value="NC_014541.1"/>
</dbReference>
<name>E1SVR0_FERBD</name>
<keyword evidence="1" id="KW-0472">Membrane</keyword>
<evidence type="ECO:0000256" key="1">
    <source>
        <dbReference type="SAM" id="Phobius"/>
    </source>
</evidence>
<dbReference type="HOGENOM" id="CLU_719140_0_0_6"/>
<feature type="transmembrane region" description="Helical" evidence="1">
    <location>
        <begin position="252"/>
        <end position="270"/>
    </location>
</feature>
<gene>
    <name evidence="2" type="ordered locus">Fbal_2188</name>
</gene>
<organism evidence="2 3">
    <name type="scientific">Ferrimonas balearica (strain DSM 9799 / CCM 4581 / KCTC 23876 / PAT)</name>
    <dbReference type="NCBI Taxonomy" id="550540"/>
    <lineage>
        <taxon>Bacteria</taxon>
        <taxon>Pseudomonadati</taxon>
        <taxon>Pseudomonadota</taxon>
        <taxon>Gammaproteobacteria</taxon>
        <taxon>Alteromonadales</taxon>
        <taxon>Ferrimonadaceae</taxon>
        <taxon>Ferrimonas</taxon>
    </lineage>
</organism>
<keyword evidence="1" id="KW-0812">Transmembrane</keyword>
<feature type="transmembrane region" description="Helical" evidence="1">
    <location>
        <begin position="227"/>
        <end position="246"/>
    </location>
</feature>
<sequence length="384" mass="43413">MLIQNPPQRIDWLHVASVPALLMLFSLVGLVMLMNTQPFSFGDAERYLAMAQSPWVFTDAPWGYRIGVPYLAAWLSPLFNDIHSAFFALQLLFYATFLTTLYLWLRWGLKLNILACACACLLFIFSYPGVYNLHNSVHVGLAEHLGILLGCIAIYHRSFRSLLLLLVVTAFVKENIGLLLIPTWAWVTYRSEGWRPALLTTLPLLAVFFSLYLLLRSGVLFQGGIDLSTYTGFYNAAWLAYVYQYWGGALGAIKLVVATFGPLWLTYALAMWQNPGQQRLRWMGILPLLACGQILLATDVWRMVGLGAPMVIALSAVVMDRLPRHSCVVLVCLNTLYFLAFNNTLKTLMAALFALAFVALWFYRQRLNFSLDQPQLDPQLDKFS</sequence>
<reference evidence="2 3" key="1">
    <citation type="journal article" date="2010" name="Stand. Genomic Sci.">
        <title>Complete genome sequence of Ferrimonas balearica type strain (PAT).</title>
        <authorList>
            <person name="Nolan M."/>
            <person name="Sikorski J."/>
            <person name="Davenport K."/>
            <person name="Lucas S."/>
            <person name="Glavina Del Rio T."/>
            <person name="Tice H."/>
            <person name="Cheng J."/>
            <person name="Goodwin L."/>
            <person name="Pitluck S."/>
            <person name="Liolios K."/>
            <person name="Ivanova N."/>
            <person name="Mavromatis K."/>
            <person name="Ovchinnikova G."/>
            <person name="Pati A."/>
            <person name="Chen A."/>
            <person name="Palaniappan K."/>
            <person name="Land M."/>
            <person name="Hauser L."/>
            <person name="Chang Y."/>
            <person name="Jeffries C."/>
            <person name="Tapia R."/>
            <person name="Brettin T."/>
            <person name="Detter J."/>
            <person name="Han C."/>
            <person name="Yasawong M."/>
            <person name="Rohde M."/>
            <person name="Tindall B."/>
            <person name="Goker M."/>
            <person name="Woyke T."/>
            <person name="Bristow J."/>
            <person name="Eisen J."/>
            <person name="Markowitz V."/>
            <person name="Hugenholtz P."/>
            <person name="Kyrpides N."/>
            <person name="Klenk H."/>
            <person name="Lapidus A."/>
        </authorList>
    </citation>
    <scope>NUCLEOTIDE SEQUENCE [LARGE SCALE GENOMIC DNA]</scope>
    <source>
        <strain evidence="3">DSM 9799 / CCM 4581 / KCTC 23876 / PAT</strain>
    </source>
</reference>
<evidence type="ECO:0000313" key="3">
    <source>
        <dbReference type="Proteomes" id="UP000006683"/>
    </source>
</evidence>
<evidence type="ECO:0000313" key="2">
    <source>
        <dbReference type="EMBL" id="ADN76391.1"/>
    </source>
</evidence>
<dbReference type="STRING" id="550540.Fbal_2188"/>
<proteinExistence type="predicted"/>
<feature type="transmembrane region" description="Helical" evidence="1">
    <location>
        <begin position="12"/>
        <end position="34"/>
    </location>
</feature>
<feature type="transmembrane region" description="Helical" evidence="1">
    <location>
        <begin position="347"/>
        <end position="363"/>
    </location>
</feature>
<dbReference type="Proteomes" id="UP000006683">
    <property type="component" value="Chromosome"/>
</dbReference>
<dbReference type="EMBL" id="CP002209">
    <property type="protein sequence ID" value="ADN76391.1"/>
    <property type="molecule type" value="Genomic_DNA"/>
</dbReference>